<dbReference type="GO" id="GO:0005230">
    <property type="term" value="F:extracellular ligand-gated monoatomic ion channel activity"/>
    <property type="evidence" value="ECO:0007669"/>
    <property type="project" value="InterPro"/>
</dbReference>
<evidence type="ECO:0000313" key="8">
    <source>
        <dbReference type="EMBL" id="CAB4966515.1"/>
    </source>
</evidence>
<organism evidence="8">
    <name type="scientific">freshwater metagenome</name>
    <dbReference type="NCBI Taxonomy" id="449393"/>
    <lineage>
        <taxon>unclassified sequences</taxon>
        <taxon>metagenomes</taxon>
        <taxon>ecological metagenomes</taxon>
    </lineage>
</organism>
<evidence type="ECO:0000256" key="6">
    <source>
        <dbReference type="ARBA" id="ARBA00023303"/>
    </source>
</evidence>
<dbReference type="SUPFAM" id="SSF90112">
    <property type="entry name" value="Neurotransmitter-gated ion-channel transmembrane pore"/>
    <property type="match status" value="1"/>
</dbReference>
<keyword evidence="3" id="KW-0813">Transport</keyword>
<comment type="subcellular location">
    <subcellularLocation>
        <location evidence="2">Cell membrane</location>
    </subcellularLocation>
    <subcellularLocation>
        <location evidence="1">Membrane</location>
        <topology evidence="1">Multi-pass membrane protein</topology>
    </subcellularLocation>
</comment>
<keyword evidence="7" id="KW-0472">Membrane</keyword>
<sequence>MGPTVAVHARRLVAIGILLIGFITCVTVADAVAVSTPTSTAVATSGEGIEPKADEVVVGAYIENIQTLDLATNSFMADIYVWMRWMNPDLAPYESLEVMNPYEMWALTTVPLTEEPVPQPDGSLYYAIRYQGAFTTSFDLSQFPFGEQTLQIKLEDQRLEAHQLNYVLDSNAIDIDPQVTVPGYDIDEPTIAVEDVRYSSNFGDLNSRANDVYSRVTLTIPVTHPFLATSVKVLLPLILVVATASLIFHVPPGLIEARIGLGITALLTLVAMQWSALSNLPDGGYLVMLDVLYIASFMFVLTTLIQTLATSWKAREGDEAGAIRLDERMMVIDLAVFVAVSAIIMWLFLR</sequence>
<evidence type="ECO:0000256" key="3">
    <source>
        <dbReference type="ARBA" id="ARBA00022448"/>
    </source>
</evidence>
<reference evidence="8" key="1">
    <citation type="submission" date="2020-05" db="EMBL/GenBank/DDBJ databases">
        <authorList>
            <person name="Chiriac C."/>
            <person name="Salcher M."/>
            <person name="Ghai R."/>
            <person name="Kavagutti S V."/>
        </authorList>
    </citation>
    <scope>NUCLEOTIDE SEQUENCE</scope>
</reference>
<keyword evidence="7" id="KW-0812">Transmembrane</keyword>
<dbReference type="SUPFAM" id="SSF63712">
    <property type="entry name" value="Nicotinic receptor ligand binding domain-like"/>
    <property type="match status" value="1"/>
</dbReference>
<accession>A0A6J7LFT6</accession>
<name>A0A6J7LFT6_9ZZZZ</name>
<dbReference type="PANTHER" id="PTHR18945">
    <property type="entry name" value="NEUROTRANSMITTER GATED ION CHANNEL"/>
    <property type="match status" value="1"/>
</dbReference>
<feature type="transmembrane region" description="Helical" evidence="7">
    <location>
        <begin position="259"/>
        <end position="277"/>
    </location>
</feature>
<dbReference type="InterPro" id="IPR006201">
    <property type="entry name" value="Neur_channel"/>
</dbReference>
<dbReference type="GO" id="GO:0005886">
    <property type="term" value="C:plasma membrane"/>
    <property type="evidence" value="ECO:0007669"/>
    <property type="project" value="UniProtKB-SubCell"/>
</dbReference>
<evidence type="ECO:0000256" key="1">
    <source>
        <dbReference type="ARBA" id="ARBA00004141"/>
    </source>
</evidence>
<keyword evidence="6" id="KW-0407">Ion channel</keyword>
<dbReference type="InterPro" id="IPR036734">
    <property type="entry name" value="Neur_chan_lig-bd_sf"/>
</dbReference>
<feature type="transmembrane region" description="Helical" evidence="7">
    <location>
        <begin position="283"/>
        <end position="309"/>
    </location>
</feature>
<dbReference type="EMBL" id="CAFBNE010000124">
    <property type="protein sequence ID" value="CAB4966515.1"/>
    <property type="molecule type" value="Genomic_DNA"/>
</dbReference>
<evidence type="ECO:0000256" key="2">
    <source>
        <dbReference type="ARBA" id="ARBA00004236"/>
    </source>
</evidence>
<keyword evidence="5" id="KW-0406">Ion transport</keyword>
<protein>
    <submittedName>
        <fullName evidence="8">Unannotated protein</fullName>
    </submittedName>
</protein>
<dbReference type="AlphaFoldDB" id="A0A6J7LFT6"/>
<dbReference type="PRINTS" id="PR00253">
    <property type="entry name" value="GABAARECEPTR"/>
</dbReference>
<dbReference type="GO" id="GO:0004888">
    <property type="term" value="F:transmembrane signaling receptor activity"/>
    <property type="evidence" value="ECO:0007669"/>
    <property type="project" value="InterPro"/>
</dbReference>
<dbReference type="InterPro" id="IPR006028">
    <property type="entry name" value="GABAA/Glycine_rcpt"/>
</dbReference>
<dbReference type="Gene3D" id="1.20.58.390">
    <property type="entry name" value="Neurotransmitter-gated ion-channel transmembrane domain"/>
    <property type="match status" value="1"/>
</dbReference>
<dbReference type="Gene3D" id="2.70.170.10">
    <property type="entry name" value="Neurotransmitter-gated ion-channel ligand-binding domain"/>
    <property type="match status" value="1"/>
</dbReference>
<gene>
    <name evidence="8" type="ORF">UFOPK3772_02811</name>
</gene>
<evidence type="ECO:0000256" key="5">
    <source>
        <dbReference type="ARBA" id="ARBA00023065"/>
    </source>
</evidence>
<evidence type="ECO:0000256" key="7">
    <source>
        <dbReference type="SAM" id="Phobius"/>
    </source>
</evidence>
<dbReference type="InterPro" id="IPR036719">
    <property type="entry name" value="Neuro-gated_channel_TM_sf"/>
</dbReference>
<proteinExistence type="predicted"/>
<evidence type="ECO:0000256" key="4">
    <source>
        <dbReference type="ARBA" id="ARBA00022475"/>
    </source>
</evidence>
<keyword evidence="4" id="KW-1003">Cell membrane</keyword>
<keyword evidence="7" id="KW-1133">Transmembrane helix</keyword>
<dbReference type="InterPro" id="IPR038050">
    <property type="entry name" value="Neuro_actylchol_rec"/>
</dbReference>
<feature type="transmembrane region" description="Helical" evidence="7">
    <location>
        <begin position="226"/>
        <end position="247"/>
    </location>
</feature>
<feature type="transmembrane region" description="Helical" evidence="7">
    <location>
        <begin position="330"/>
        <end position="349"/>
    </location>
</feature>